<accession>A0A438CXX9</accession>
<evidence type="ECO:0000313" key="2">
    <source>
        <dbReference type="Proteomes" id="UP000288805"/>
    </source>
</evidence>
<comment type="caution">
    <text evidence="1">The sequence shown here is derived from an EMBL/GenBank/DDBJ whole genome shotgun (WGS) entry which is preliminary data.</text>
</comment>
<protein>
    <recommendedName>
        <fullName evidence="3">Transposon Ty3-I Gag-Pol polyprotein</fullName>
    </recommendedName>
</protein>
<dbReference type="Gene3D" id="3.10.10.10">
    <property type="entry name" value="HIV Type 1 Reverse Transcriptase, subunit A, domain 1"/>
    <property type="match status" value="1"/>
</dbReference>
<dbReference type="PANTHER" id="PTHR24559">
    <property type="entry name" value="TRANSPOSON TY3-I GAG-POL POLYPROTEIN"/>
    <property type="match status" value="1"/>
</dbReference>
<dbReference type="AlphaFoldDB" id="A0A438CXX9"/>
<dbReference type="PANTHER" id="PTHR24559:SF444">
    <property type="entry name" value="REVERSE TRANSCRIPTASE DOMAIN-CONTAINING PROTEIN"/>
    <property type="match status" value="1"/>
</dbReference>
<dbReference type="InterPro" id="IPR053134">
    <property type="entry name" value="RNA-dir_DNA_polymerase"/>
</dbReference>
<dbReference type="InterPro" id="IPR043502">
    <property type="entry name" value="DNA/RNA_pol_sf"/>
</dbReference>
<gene>
    <name evidence="1" type="ORF">CK203_097968</name>
</gene>
<evidence type="ECO:0000313" key="1">
    <source>
        <dbReference type="EMBL" id="RVW28057.1"/>
    </source>
</evidence>
<dbReference type="EMBL" id="QGNW01001920">
    <property type="protein sequence ID" value="RVW28057.1"/>
    <property type="molecule type" value="Genomic_DNA"/>
</dbReference>
<dbReference type="SUPFAM" id="SSF56672">
    <property type="entry name" value="DNA/RNA polymerases"/>
    <property type="match status" value="1"/>
</dbReference>
<sequence length="157" mass="18348">MTQEETQGMQNILRQNHDIFAWAHSDMKGIHPSIASHRLNVFSTARPVRQRIRRFHPERQKIIRNEIDKLLKAGFIREVSYPDWLANVVVVPKKEGKWRVCVDYTNLNNACPKDSFPLPRIDQFGFHFRAGCSLSWMPSPDIIKSPCPRMTKKKQHS</sequence>
<dbReference type="Proteomes" id="UP000288805">
    <property type="component" value="Unassembled WGS sequence"/>
</dbReference>
<name>A0A438CXX9_VITVI</name>
<proteinExistence type="predicted"/>
<evidence type="ECO:0008006" key="3">
    <source>
        <dbReference type="Google" id="ProtNLM"/>
    </source>
</evidence>
<reference evidence="1 2" key="1">
    <citation type="journal article" date="2018" name="PLoS Genet.">
        <title>Population sequencing reveals clonal diversity and ancestral inbreeding in the grapevine cultivar Chardonnay.</title>
        <authorList>
            <person name="Roach M.J."/>
            <person name="Johnson D.L."/>
            <person name="Bohlmann J."/>
            <person name="van Vuuren H.J."/>
            <person name="Jones S.J."/>
            <person name="Pretorius I.S."/>
            <person name="Schmidt S.A."/>
            <person name="Borneman A.R."/>
        </authorList>
    </citation>
    <scope>NUCLEOTIDE SEQUENCE [LARGE SCALE GENOMIC DNA]</scope>
    <source>
        <strain evidence="2">cv. Chardonnay</strain>
        <tissue evidence="1">Leaf</tissue>
    </source>
</reference>
<organism evidence="1 2">
    <name type="scientific">Vitis vinifera</name>
    <name type="common">Grape</name>
    <dbReference type="NCBI Taxonomy" id="29760"/>
    <lineage>
        <taxon>Eukaryota</taxon>
        <taxon>Viridiplantae</taxon>
        <taxon>Streptophyta</taxon>
        <taxon>Embryophyta</taxon>
        <taxon>Tracheophyta</taxon>
        <taxon>Spermatophyta</taxon>
        <taxon>Magnoliopsida</taxon>
        <taxon>eudicotyledons</taxon>
        <taxon>Gunneridae</taxon>
        <taxon>Pentapetalae</taxon>
        <taxon>rosids</taxon>
        <taxon>Vitales</taxon>
        <taxon>Vitaceae</taxon>
        <taxon>Viteae</taxon>
        <taxon>Vitis</taxon>
    </lineage>
</organism>